<dbReference type="InterPro" id="IPR037066">
    <property type="entry name" value="Plug_dom_sf"/>
</dbReference>
<keyword evidence="5 12" id="KW-0812">Transmembrane</keyword>
<dbReference type="InterPro" id="IPR012910">
    <property type="entry name" value="Plug_dom"/>
</dbReference>
<proteinExistence type="inferred from homology"/>
<feature type="domain" description="TonB-dependent receptor-like beta-barrel" evidence="15">
    <location>
        <begin position="348"/>
        <end position="751"/>
    </location>
</feature>
<keyword evidence="9 13" id="KW-0798">TonB box</keyword>
<dbReference type="InterPro" id="IPR000531">
    <property type="entry name" value="Beta-barrel_TonB"/>
</dbReference>
<gene>
    <name evidence="17" type="ORF">POM99_06210</name>
</gene>
<keyword evidence="10 12" id="KW-0472">Membrane</keyword>
<keyword evidence="18" id="KW-1185">Reference proteome</keyword>
<keyword evidence="3 12" id="KW-1134">Transmembrane beta strand</keyword>
<dbReference type="PROSITE" id="PS52016">
    <property type="entry name" value="TONB_DEPENDENT_REC_3"/>
    <property type="match status" value="1"/>
</dbReference>
<evidence type="ECO:0000256" key="1">
    <source>
        <dbReference type="ARBA" id="ARBA00004571"/>
    </source>
</evidence>
<evidence type="ECO:0000313" key="18">
    <source>
        <dbReference type="Proteomes" id="UP001222770"/>
    </source>
</evidence>
<sequence length="789" mass="83619">MEHDDNATISTGVAKARDPLNSATSTSVVKEPDIRRLGPGNIAEVMRTLPGIRAEVDVNETGNSYTIRGLPLVGDGAKYLQLQEDGLPVLQFGDLTGLQVDMFLRNDLNLASVESIRGGSASTFASDAPGGVVNFISKTGDVEGGSIMASSGLDRGVKRIDADYGGHINADWRFHIGGFYRVGEGSRSIGFDGFRGGQVKFNITRQLANGYIRFSAKVLDDEILPPLGNVPLAVTGTDADPRYGDLPGFSAKNDSLYSRYIGRTQLFGPNNTIISQDFRDRMRIKSLALGLESQFEIGGWTVSDRFRHSRNSAKGGQAVPLLAMPAAFFVPVFGGGATASATYFSGPNAGQAVAPTDILALTINAAVDFHDVDLTVNDLRASRVYQTGGGELTLTGGLYAARQNIGLERSISALVQNVAGNGNSGLVNLINGGFPISQDGTFAFNALGPAGALLDFNVGHTVLAPYGSFNYKSGSVSIGGSVRYNTDRVRGSARADGAGDTRFVDIDGNGVPSSFAETVVTFIPAGVPDLVHYSVHSLSWSVGVNWRVMEDFSVFARYSKGARNGADRILTDSAINKVTGQLADPVVGTDHVRQAEAGFKFRRPGITFNATGFLARTSESNNQLITTGTQSSYILVQRSYKAYGAEFEANFRHGPWSLSSGATLTHAEITAAPGEVGLVGKTARHQPSLIFQLTPAYDSELFSVGASIVGTTGSYAQDVNLLRLPGYTTVGLFVRVRPVDRLELGLNASNLFDKLAVVNVLDGTMPATGITVGSTLAGRRATASVRLFF</sequence>
<evidence type="ECO:0000256" key="6">
    <source>
        <dbReference type="ARBA" id="ARBA00022729"/>
    </source>
</evidence>
<name>A0ABT6CFT5_9SPHN</name>
<evidence type="ECO:0000256" key="4">
    <source>
        <dbReference type="ARBA" id="ARBA00022496"/>
    </source>
</evidence>
<keyword evidence="7" id="KW-0408">Iron</keyword>
<evidence type="ECO:0000256" key="11">
    <source>
        <dbReference type="ARBA" id="ARBA00023237"/>
    </source>
</evidence>
<organism evidence="17 18">
    <name type="scientific">Novosphingobium cyanobacteriorum</name>
    <dbReference type="NCBI Taxonomy" id="3024215"/>
    <lineage>
        <taxon>Bacteria</taxon>
        <taxon>Pseudomonadati</taxon>
        <taxon>Pseudomonadota</taxon>
        <taxon>Alphaproteobacteria</taxon>
        <taxon>Sphingomonadales</taxon>
        <taxon>Sphingomonadaceae</taxon>
        <taxon>Novosphingobium</taxon>
    </lineage>
</organism>
<dbReference type="Pfam" id="PF00593">
    <property type="entry name" value="TonB_dep_Rec_b-barrel"/>
    <property type="match status" value="1"/>
</dbReference>
<dbReference type="Pfam" id="PF07715">
    <property type="entry name" value="Plug"/>
    <property type="match status" value="1"/>
</dbReference>
<evidence type="ECO:0000256" key="5">
    <source>
        <dbReference type="ARBA" id="ARBA00022692"/>
    </source>
</evidence>
<dbReference type="PANTHER" id="PTHR32552:SF89">
    <property type="entry name" value="CATECHOLATE SIDEROPHORE RECEPTOR FIU"/>
    <property type="match status" value="1"/>
</dbReference>
<accession>A0ABT6CFT5</accession>
<dbReference type="InterPro" id="IPR036942">
    <property type="entry name" value="Beta-barrel_TonB_sf"/>
</dbReference>
<evidence type="ECO:0000256" key="14">
    <source>
        <dbReference type="SAM" id="MobiDB-lite"/>
    </source>
</evidence>
<feature type="domain" description="TonB-dependent receptor plug" evidence="16">
    <location>
        <begin position="21"/>
        <end position="132"/>
    </location>
</feature>
<evidence type="ECO:0000256" key="3">
    <source>
        <dbReference type="ARBA" id="ARBA00022452"/>
    </source>
</evidence>
<evidence type="ECO:0000256" key="12">
    <source>
        <dbReference type="PROSITE-ProRule" id="PRU01360"/>
    </source>
</evidence>
<evidence type="ECO:0000313" key="17">
    <source>
        <dbReference type="EMBL" id="MDF8332785.1"/>
    </source>
</evidence>
<evidence type="ECO:0000256" key="9">
    <source>
        <dbReference type="ARBA" id="ARBA00023077"/>
    </source>
</evidence>
<feature type="region of interest" description="Disordered" evidence="14">
    <location>
        <begin position="1"/>
        <end position="27"/>
    </location>
</feature>
<keyword evidence="4" id="KW-0410">Iron transport</keyword>
<dbReference type="Proteomes" id="UP001222770">
    <property type="component" value="Unassembled WGS sequence"/>
</dbReference>
<keyword evidence="6" id="KW-0732">Signal</keyword>
<dbReference type="InterPro" id="IPR039426">
    <property type="entry name" value="TonB-dep_rcpt-like"/>
</dbReference>
<keyword evidence="2 12" id="KW-0813">Transport</keyword>
<evidence type="ECO:0000256" key="7">
    <source>
        <dbReference type="ARBA" id="ARBA00023004"/>
    </source>
</evidence>
<comment type="subcellular location">
    <subcellularLocation>
        <location evidence="1 12">Cell outer membrane</location>
        <topology evidence="1 12">Multi-pass membrane protein</topology>
    </subcellularLocation>
</comment>
<keyword evidence="17" id="KW-0675">Receptor</keyword>
<keyword evidence="11 12" id="KW-0998">Cell outer membrane</keyword>
<dbReference type="RefSeq" id="WP_277275982.1">
    <property type="nucleotide sequence ID" value="NZ_JAROCY010000004.1"/>
</dbReference>
<comment type="similarity">
    <text evidence="12 13">Belongs to the TonB-dependent receptor family.</text>
</comment>
<dbReference type="EMBL" id="JAROCY010000004">
    <property type="protein sequence ID" value="MDF8332785.1"/>
    <property type="molecule type" value="Genomic_DNA"/>
</dbReference>
<dbReference type="PANTHER" id="PTHR32552">
    <property type="entry name" value="FERRICHROME IRON RECEPTOR-RELATED"/>
    <property type="match status" value="1"/>
</dbReference>
<evidence type="ECO:0000256" key="10">
    <source>
        <dbReference type="ARBA" id="ARBA00023136"/>
    </source>
</evidence>
<evidence type="ECO:0000256" key="8">
    <source>
        <dbReference type="ARBA" id="ARBA00023065"/>
    </source>
</evidence>
<dbReference type="SUPFAM" id="SSF56935">
    <property type="entry name" value="Porins"/>
    <property type="match status" value="1"/>
</dbReference>
<evidence type="ECO:0000259" key="15">
    <source>
        <dbReference type="Pfam" id="PF00593"/>
    </source>
</evidence>
<evidence type="ECO:0000259" key="16">
    <source>
        <dbReference type="Pfam" id="PF07715"/>
    </source>
</evidence>
<dbReference type="Gene3D" id="2.40.170.20">
    <property type="entry name" value="TonB-dependent receptor, beta-barrel domain"/>
    <property type="match status" value="1"/>
</dbReference>
<keyword evidence="8" id="KW-0406">Ion transport</keyword>
<protein>
    <submittedName>
        <fullName evidence="17">TonB-dependent receptor</fullName>
    </submittedName>
</protein>
<evidence type="ECO:0000256" key="13">
    <source>
        <dbReference type="RuleBase" id="RU003357"/>
    </source>
</evidence>
<comment type="caution">
    <text evidence="17">The sequence shown here is derived from an EMBL/GenBank/DDBJ whole genome shotgun (WGS) entry which is preliminary data.</text>
</comment>
<dbReference type="Gene3D" id="2.170.130.10">
    <property type="entry name" value="TonB-dependent receptor, plug domain"/>
    <property type="match status" value="1"/>
</dbReference>
<reference evidence="17 18" key="1">
    <citation type="submission" date="2023-03" db="EMBL/GenBank/DDBJ databases">
        <title>Novosphingobium cyanobacteriorum sp. nov., isolated from a eutrophic reservoir during the Microcystis bloom period.</title>
        <authorList>
            <person name="Kang M."/>
            <person name="Le V."/>
            <person name="Ko S.-R."/>
            <person name="Lee S.-A."/>
            <person name="Ahn C.-Y."/>
        </authorList>
    </citation>
    <scope>NUCLEOTIDE SEQUENCE [LARGE SCALE GENOMIC DNA]</scope>
    <source>
        <strain evidence="17 18">HBC54</strain>
    </source>
</reference>
<evidence type="ECO:0000256" key="2">
    <source>
        <dbReference type="ARBA" id="ARBA00022448"/>
    </source>
</evidence>